<sequence length="102" mass="10856">MCRTYIITACVVLFAGVGVVDAAAAATPAQNCPVTSTITSTYTGLIEAPGTTYPYTTTVTLTEVSYPLTTQTITEAWTYEGSSSTYTETETYTNYYGPFPGC</sequence>
<evidence type="ECO:0000313" key="1">
    <source>
        <dbReference type="EMBL" id="KAH7921852.1"/>
    </source>
</evidence>
<keyword evidence="2" id="KW-1185">Reference proteome</keyword>
<evidence type="ECO:0000313" key="2">
    <source>
        <dbReference type="Proteomes" id="UP000790709"/>
    </source>
</evidence>
<protein>
    <submittedName>
        <fullName evidence="1">Uncharacterized protein</fullName>
    </submittedName>
</protein>
<dbReference type="EMBL" id="MU266509">
    <property type="protein sequence ID" value="KAH7921852.1"/>
    <property type="molecule type" value="Genomic_DNA"/>
</dbReference>
<dbReference type="Proteomes" id="UP000790709">
    <property type="component" value="Unassembled WGS sequence"/>
</dbReference>
<proteinExistence type="predicted"/>
<accession>A0ACB8B8V1</accession>
<reference evidence="1" key="1">
    <citation type="journal article" date="2021" name="New Phytol.">
        <title>Evolutionary innovations through gain and loss of genes in the ectomycorrhizal Boletales.</title>
        <authorList>
            <person name="Wu G."/>
            <person name="Miyauchi S."/>
            <person name="Morin E."/>
            <person name="Kuo A."/>
            <person name="Drula E."/>
            <person name="Varga T."/>
            <person name="Kohler A."/>
            <person name="Feng B."/>
            <person name="Cao Y."/>
            <person name="Lipzen A."/>
            <person name="Daum C."/>
            <person name="Hundley H."/>
            <person name="Pangilinan J."/>
            <person name="Johnson J."/>
            <person name="Barry K."/>
            <person name="LaButti K."/>
            <person name="Ng V."/>
            <person name="Ahrendt S."/>
            <person name="Min B."/>
            <person name="Choi I.G."/>
            <person name="Park H."/>
            <person name="Plett J.M."/>
            <person name="Magnuson J."/>
            <person name="Spatafora J.W."/>
            <person name="Nagy L.G."/>
            <person name="Henrissat B."/>
            <person name="Grigoriev I.V."/>
            <person name="Yang Z.L."/>
            <person name="Xu J."/>
            <person name="Martin F.M."/>
        </authorList>
    </citation>
    <scope>NUCLEOTIDE SEQUENCE</scope>
    <source>
        <strain evidence="1">KUC20120723A-06</strain>
    </source>
</reference>
<name>A0ACB8B8V1_9AGAM</name>
<comment type="caution">
    <text evidence="1">The sequence shown here is derived from an EMBL/GenBank/DDBJ whole genome shotgun (WGS) entry which is preliminary data.</text>
</comment>
<gene>
    <name evidence="1" type="ORF">BV22DRAFT_1131938</name>
</gene>
<organism evidence="1 2">
    <name type="scientific">Leucogyrophana mollusca</name>
    <dbReference type="NCBI Taxonomy" id="85980"/>
    <lineage>
        <taxon>Eukaryota</taxon>
        <taxon>Fungi</taxon>
        <taxon>Dikarya</taxon>
        <taxon>Basidiomycota</taxon>
        <taxon>Agaricomycotina</taxon>
        <taxon>Agaricomycetes</taxon>
        <taxon>Agaricomycetidae</taxon>
        <taxon>Boletales</taxon>
        <taxon>Boletales incertae sedis</taxon>
        <taxon>Leucogyrophana</taxon>
    </lineage>
</organism>